<feature type="domain" description="Band 7" evidence="8">
    <location>
        <begin position="106"/>
        <end position="279"/>
    </location>
</feature>
<comment type="subcellular location">
    <subcellularLocation>
        <location evidence="1">Membrane</location>
        <topology evidence="1">Single-pass membrane protein</topology>
    </subcellularLocation>
</comment>
<evidence type="ECO:0000313" key="9">
    <source>
        <dbReference type="EMBL" id="MFC7287027.1"/>
    </source>
</evidence>
<keyword evidence="3 6" id="KW-0812">Transmembrane</keyword>
<dbReference type="RefSeq" id="WP_382270169.1">
    <property type="nucleotide sequence ID" value="NZ_JBHTBU010000001.1"/>
</dbReference>
<evidence type="ECO:0000313" key="10">
    <source>
        <dbReference type="Proteomes" id="UP001596542"/>
    </source>
</evidence>
<evidence type="ECO:0000256" key="1">
    <source>
        <dbReference type="ARBA" id="ARBA00004167"/>
    </source>
</evidence>
<feature type="compositionally biased region" description="Low complexity" evidence="7">
    <location>
        <begin position="392"/>
        <end position="418"/>
    </location>
</feature>
<dbReference type="GO" id="GO:0008233">
    <property type="term" value="F:peptidase activity"/>
    <property type="evidence" value="ECO:0007669"/>
    <property type="project" value="UniProtKB-KW"/>
</dbReference>
<keyword evidence="4 6" id="KW-1133">Transmembrane helix</keyword>
<dbReference type="Pfam" id="PF12221">
    <property type="entry name" value="HflK_N"/>
    <property type="match status" value="1"/>
</dbReference>
<gene>
    <name evidence="9" type="primary">hflK</name>
    <name evidence="9" type="ORF">ACFQPC_03160</name>
</gene>
<evidence type="ECO:0000256" key="5">
    <source>
        <dbReference type="ARBA" id="ARBA00023136"/>
    </source>
</evidence>
<dbReference type="SMART" id="SM00244">
    <property type="entry name" value="PHB"/>
    <property type="match status" value="1"/>
</dbReference>
<dbReference type="Pfam" id="PF01145">
    <property type="entry name" value="Band_7"/>
    <property type="match status" value="1"/>
</dbReference>
<dbReference type="EMBL" id="JBHTBU010000001">
    <property type="protein sequence ID" value="MFC7287027.1"/>
    <property type="molecule type" value="Genomic_DNA"/>
</dbReference>
<protein>
    <recommendedName>
        <fullName evidence="6">Protein HflK</fullName>
    </recommendedName>
</protein>
<dbReference type="InterPro" id="IPR050710">
    <property type="entry name" value="Band7/mec-2_domain"/>
</dbReference>
<dbReference type="PANTHER" id="PTHR43327:SF2">
    <property type="entry name" value="MODULATOR OF FTSH PROTEASE HFLK"/>
    <property type="match status" value="1"/>
</dbReference>
<evidence type="ECO:0000256" key="7">
    <source>
        <dbReference type="SAM" id="MobiDB-lite"/>
    </source>
</evidence>
<dbReference type="SUPFAM" id="SSF117892">
    <property type="entry name" value="Band 7/SPFH domain"/>
    <property type="match status" value="1"/>
</dbReference>
<comment type="subunit">
    <text evidence="6">HflC and HflK may interact to form a multimeric complex.</text>
</comment>
<dbReference type="NCBIfam" id="TIGR01933">
    <property type="entry name" value="hflK"/>
    <property type="match status" value="1"/>
</dbReference>
<feature type="region of interest" description="Disordered" evidence="7">
    <location>
        <begin position="20"/>
        <end position="46"/>
    </location>
</feature>
<comment type="function">
    <text evidence="6">HflC and HflK could encode or regulate a protease.</text>
</comment>
<dbReference type="PANTHER" id="PTHR43327">
    <property type="entry name" value="STOMATIN-LIKE PROTEIN 2, MITOCHONDRIAL"/>
    <property type="match status" value="1"/>
</dbReference>
<dbReference type="InterPro" id="IPR020980">
    <property type="entry name" value="Membrane_HflK_N"/>
</dbReference>
<reference evidence="10" key="1">
    <citation type="journal article" date="2019" name="Int. J. Syst. Evol. Microbiol.">
        <title>The Global Catalogue of Microorganisms (GCM) 10K type strain sequencing project: providing services to taxonomists for standard genome sequencing and annotation.</title>
        <authorList>
            <consortium name="The Broad Institute Genomics Platform"/>
            <consortium name="The Broad Institute Genome Sequencing Center for Infectious Disease"/>
            <person name="Wu L."/>
            <person name="Ma J."/>
        </authorList>
    </citation>
    <scope>NUCLEOTIDE SEQUENCE [LARGE SCALE GENOMIC DNA]</scope>
    <source>
        <strain evidence="10">KACC 12508</strain>
    </source>
</reference>
<evidence type="ECO:0000259" key="8">
    <source>
        <dbReference type="SMART" id="SM00244"/>
    </source>
</evidence>
<dbReference type="InterPro" id="IPR036013">
    <property type="entry name" value="Band_7/SPFH_dom_sf"/>
</dbReference>
<feature type="transmembrane region" description="Helical" evidence="6">
    <location>
        <begin position="88"/>
        <end position="111"/>
    </location>
</feature>
<feature type="compositionally biased region" description="Gly residues" evidence="7">
    <location>
        <begin position="63"/>
        <end position="78"/>
    </location>
</feature>
<keyword evidence="5 6" id="KW-0472">Membrane</keyword>
<evidence type="ECO:0000256" key="3">
    <source>
        <dbReference type="ARBA" id="ARBA00022692"/>
    </source>
</evidence>
<dbReference type="Gene3D" id="3.30.479.30">
    <property type="entry name" value="Band 7 domain"/>
    <property type="match status" value="1"/>
</dbReference>
<comment type="caution">
    <text evidence="9">The sequence shown here is derived from an EMBL/GenBank/DDBJ whole genome shotgun (WGS) entry which is preliminary data.</text>
</comment>
<keyword evidence="10" id="KW-1185">Reference proteome</keyword>
<dbReference type="InterPro" id="IPR010201">
    <property type="entry name" value="HflK"/>
</dbReference>
<feature type="region of interest" description="Disordered" evidence="7">
    <location>
        <begin position="392"/>
        <end position="435"/>
    </location>
</feature>
<sequence length="435" mass="48109">MLVSLLKKFGLKFSLNDPRWGRGSDDNNKNQDNNKRPNDGPPDLDQLWRDFNQRLSNIFGNKKNGGGGNGGDSSGGGMGGFKPDMRGAGIGAAIIAAIVAFLWLVSGFFIVQEGQTGVVMTFGKYSHMTPAGFNWRWPTPIQSHEIVNVSQVRTVEVGYRGNVKNKQQQESLMLTEDENIIDIQFAVQYTLKNASDWVFNNREQEEMVKQVAETAIREVVGRSKMDFVLYEGREKIAFDSSQLMQQIVDRYKSGVQITNVTMQGVQPPEQVQASFDDAVKAGQDRERQKNEGQAYANDVIPRARGAASRLMQESEAYRSSVTANAQGEASRFKQILVEYQKAPAVTRDRMYLETMQKIFSSTTKVMVDSKGNNSLIYLPLDKLISQTAAPAGAAAEVGAIRPPATSSTAAPDTSALEAQESRARESRSSRDREVR</sequence>
<dbReference type="InterPro" id="IPR001107">
    <property type="entry name" value="Band_7"/>
</dbReference>
<dbReference type="GO" id="GO:0006508">
    <property type="term" value="P:proteolysis"/>
    <property type="evidence" value="ECO:0007669"/>
    <property type="project" value="UniProtKB-KW"/>
</dbReference>
<name>A0ABW2I7T0_9BURK</name>
<dbReference type="CDD" id="cd03404">
    <property type="entry name" value="SPFH_HflK"/>
    <property type="match status" value="1"/>
</dbReference>
<feature type="compositionally biased region" description="Basic and acidic residues" evidence="7">
    <location>
        <begin position="419"/>
        <end position="435"/>
    </location>
</feature>
<organism evidence="9 10">
    <name type="scientific">Herminiimonas glaciei</name>
    <dbReference type="NCBI Taxonomy" id="523788"/>
    <lineage>
        <taxon>Bacteria</taxon>
        <taxon>Pseudomonadati</taxon>
        <taxon>Pseudomonadota</taxon>
        <taxon>Betaproteobacteria</taxon>
        <taxon>Burkholderiales</taxon>
        <taxon>Oxalobacteraceae</taxon>
        <taxon>Herminiimonas</taxon>
    </lineage>
</organism>
<keyword evidence="9" id="KW-0645">Protease</keyword>
<proteinExistence type="inferred from homology"/>
<evidence type="ECO:0000256" key="6">
    <source>
        <dbReference type="RuleBase" id="RU364113"/>
    </source>
</evidence>
<keyword evidence="9" id="KW-0378">Hydrolase</keyword>
<evidence type="ECO:0000256" key="2">
    <source>
        <dbReference type="ARBA" id="ARBA00006971"/>
    </source>
</evidence>
<dbReference type="Proteomes" id="UP001596542">
    <property type="component" value="Unassembled WGS sequence"/>
</dbReference>
<comment type="similarity">
    <text evidence="2 6">Belongs to the band 7/mec-2 family. HflK subfamily.</text>
</comment>
<evidence type="ECO:0000256" key="4">
    <source>
        <dbReference type="ARBA" id="ARBA00022989"/>
    </source>
</evidence>
<feature type="compositionally biased region" description="Basic and acidic residues" evidence="7">
    <location>
        <begin position="20"/>
        <end position="38"/>
    </location>
</feature>
<accession>A0ABW2I7T0</accession>
<feature type="region of interest" description="Disordered" evidence="7">
    <location>
        <begin position="59"/>
        <end position="78"/>
    </location>
</feature>